<name>A0A2V3VHS3_9BACI</name>
<evidence type="ECO:0000313" key="2">
    <source>
        <dbReference type="Proteomes" id="UP000247978"/>
    </source>
</evidence>
<dbReference type="EMBL" id="QJJQ01000027">
    <property type="protein sequence ID" value="PXW80441.1"/>
    <property type="molecule type" value="Genomic_DNA"/>
</dbReference>
<keyword evidence="2" id="KW-1185">Reference proteome</keyword>
<protein>
    <submittedName>
        <fullName evidence="1">Uncharacterized protein</fullName>
    </submittedName>
</protein>
<reference evidence="1 2" key="1">
    <citation type="submission" date="2018-05" db="EMBL/GenBank/DDBJ databases">
        <title>Genomic Encyclopedia of Type Strains, Phase IV (KMG-IV): sequencing the most valuable type-strain genomes for metagenomic binning, comparative biology and taxonomic classification.</title>
        <authorList>
            <person name="Goeker M."/>
        </authorList>
    </citation>
    <scope>NUCLEOTIDE SEQUENCE [LARGE SCALE GENOMIC DNA]</scope>
    <source>
        <strain evidence="1 2">DSM 28556</strain>
    </source>
</reference>
<proteinExistence type="predicted"/>
<dbReference type="AlphaFoldDB" id="A0A2V3VHS3"/>
<accession>A0A2V3VHS3</accession>
<evidence type="ECO:0000313" key="1">
    <source>
        <dbReference type="EMBL" id="PXW80441.1"/>
    </source>
</evidence>
<gene>
    <name evidence="1" type="ORF">DFR56_12711</name>
</gene>
<sequence>MNSDLKVSYSKNQLVTFSYRYWHYICYDINYFVRALELVSLHFVKRSIFYSVYFLPYEYGAATKIYTHTYKNTYCIVLEHYGV</sequence>
<comment type="caution">
    <text evidence="1">The sequence shown here is derived from an EMBL/GenBank/DDBJ whole genome shotgun (WGS) entry which is preliminary data.</text>
</comment>
<organism evidence="1 2">
    <name type="scientific">Pseudogracilibacillus auburnensis</name>
    <dbReference type="NCBI Taxonomy" id="1494959"/>
    <lineage>
        <taxon>Bacteria</taxon>
        <taxon>Bacillati</taxon>
        <taxon>Bacillota</taxon>
        <taxon>Bacilli</taxon>
        <taxon>Bacillales</taxon>
        <taxon>Bacillaceae</taxon>
        <taxon>Pseudogracilibacillus</taxon>
    </lineage>
</organism>
<dbReference type="Proteomes" id="UP000247978">
    <property type="component" value="Unassembled WGS sequence"/>
</dbReference>